<comment type="caution">
    <text evidence="2">The sequence shown here is derived from an EMBL/GenBank/DDBJ whole genome shotgun (WGS) entry which is preliminary data.</text>
</comment>
<dbReference type="GO" id="GO:0005548">
    <property type="term" value="F:phospholipid transporter activity"/>
    <property type="evidence" value="ECO:0007669"/>
    <property type="project" value="TreeGrafter"/>
</dbReference>
<keyword evidence="3" id="KW-1185">Reference proteome</keyword>
<gene>
    <name evidence="2" type="primary">mlaD</name>
    <name evidence="2" type="ORF">G7Y85_18210</name>
</gene>
<dbReference type="Pfam" id="PF02470">
    <property type="entry name" value="MlaD"/>
    <property type="match status" value="1"/>
</dbReference>
<dbReference type="InterPro" id="IPR030970">
    <property type="entry name" value="ABC_MlaD"/>
</dbReference>
<sequence length="185" mass="19302">MQSRALEILVGFFVCLGVAAVFVLTFRVASLDTVGNGDGVYRVSALFQNIGGLKAGAAVSMAGVKIGRVRDIAIDPQSFEARVSMDISRQYSKIPEDSSAKILTAGLLGEQYIGLEPGGMDDYLQDGSEITLTQSALVLENLIGQFLASQGESKDDKLADAIGKLADSLQAKNKAPASAASGATK</sequence>
<evidence type="ECO:0000259" key="1">
    <source>
        <dbReference type="Pfam" id="PF02470"/>
    </source>
</evidence>
<proteinExistence type="predicted"/>
<accession>A0A6M2BVN4</accession>
<dbReference type="PANTHER" id="PTHR33371:SF4">
    <property type="entry name" value="INTERMEMBRANE PHOSPHOLIPID TRANSPORT SYSTEM BINDING PROTEIN MLAD"/>
    <property type="match status" value="1"/>
</dbReference>
<evidence type="ECO:0000313" key="2">
    <source>
        <dbReference type="EMBL" id="NGY06712.1"/>
    </source>
</evidence>
<dbReference type="InterPro" id="IPR003399">
    <property type="entry name" value="Mce/MlaD"/>
</dbReference>
<dbReference type="GO" id="GO:0005543">
    <property type="term" value="F:phospholipid binding"/>
    <property type="evidence" value="ECO:0007669"/>
    <property type="project" value="TreeGrafter"/>
</dbReference>
<dbReference type="PANTHER" id="PTHR33371">
    <property type="entry name" value="INTERMEMBRANE PHOSPHOLIPID TRANSPORT SYSTEM BINDING PROTEIN MLAD-RELATED"/>
    <property type="match status" value="1"/>
</dbReference>
<dbReference type="AlphaFoldDB" id="A0A6M2BVN4"/>
<organism evidence="2 3">
    <name type="scientific">Solimonas terrae</name>
    <dbReference type="NCBI Taxonomy" id="1396819"/>
    <lineage>
        <taxon>Bacteria</taxon>
        <taxon>Pseudomonadati</taxon>
        <taxon>Pseudomonadota</taxon>
        <taxon>Gammaproteobacteria</taxon>
        <taxon>Nevskiales</taxon>
        <taxon>Nevskiaceae</taxon>
        <taxon>Solimonas</taxon>
    </lineage>
</organism>
<name>A0A6M2BVN4_9GAMM</name>
<dbReference type="RefSeq" id="WP_166260835.1">
    <property type="nucleotide sequence ID" value="NZ_JAAMOW010000010.1"/>
</dbReference>
<dbReference type="InterPro" id="IPR052336">
    <property type="entry name" value="MlaD_Phospholipid_Transporter"/>
</dbReference>
<protein>
    <submittedName>
        <fullName evidence="2">Outer membrane lipid asymmetry maintenance protein MlaD</fullName>
    </submittedName>
</protein>
<dbReference type="Proteomes" id="UP000472676">
    <property type="component" value="Unassembled WGS sequence"/>
</dbReference>
<dbReference type="EMBL" id="JAAMOW010000010">
    <property type="protein sequence ID" value="NGY06712.1"/>
    <property type="molecule type" value="Genomic_DNA"/>
</dbReference>
<dbReference type="NCBIfam" id="TIGR04430">
    <property type="entry name" value="OM_asym_MlaD"/>
    <property type="match status" value="1"/>
</dbReference>
<reference evidence="2 3" key="1">
    <citation type="journal article" date="2014" name="Int. J. Syst. Evol. Microbiol.">
        <title>Solimonas terrae sp. nov., isolated from soil.</title>
        <authorList>
            <person name="Kim S.J."/>
            <person name="Moon J.Y."/>
            <person name="Weon H.Y."/>
            <person name="Ahn J.H."/>
            <person name="Chen W.M."/>
            <person name="Kwon S.W."/>
        </authorList>
    </citation>
    <scope>NUCLEOTIDE SEQUENCE [LARGE SCALE GENOMIC DNA]</scope>
    <source>
        <strain evidence="2 3">KIS83-12</strain>
    </source>
</reference>
<evidence type="ECO:0000313" key="3">
    <source>
        <dbReference type="Proteomes" id="UP000472676"/>
    </source>
</evidence>
<feature type="domain" description="Mce/MlaD" evidence="1">
    <location>
        <begin position="41"/>
        <end position="118"/>
    </location>
</feature>